<sequence>MRLPNKSKSLTTRNRHSKANGLMRKLLLLPGEVCHGSSLKLEVISGRNRLNSNVELSMTEVSRGHSSQ</sequence>
<evidence type="ECO:0000313" key="2">
    <source>
        <dbReference type="Proteomes" id="UP000277896"/>
    </source>
</evidence>
<geneLocation type="plasmid" evidence="1 2">
    <name>unnamed3</name>
</geneLocation>
<organism evidence="1 2">
    <name type="scientific">Lactiplantibacillus paraplantarum</name>
    <dbReference type="NCBI Taxonomy" id="60520"/>
    <lineage>
        <taxon>Bacteria</taxon>
        <taxon>Bacillati</taxon>
        <taxon>Bacillota</taxon>
        <taxon>Bacilli</taxon>
        <taxon>Lactobacillales</taxon>
        <taxon>Lactobacillaceae</taxon>
        <taxon>Lactiplantibacillus</taxon>
    </lineage>
</organism>
<proteinExistence type="predicted"/>
<dbReference type="Proteomes" id="UP000277896">
    <property type="component" value="Plasmid unnamed3"/>
</dbReference>
<reference evidence="1 2" key="1">
    <citation type="submission" date="2018-10" db="EMBL/GenBank/DDBJ databases">
        <title>Genome seuquencing of Lactobacillus species.</title>
        <authorList>
            <person name="Baek C."/>
            <person name="Yi H."/>
        </authorList>
    </citation>
    <scope>NUCLEOTIDE SEQUENCE [LARGE SCALE GENOMIC DNA]</scope>
    <source>
        <strain evidence="1 2">DSM 10667</strain>
        <plasmid evidence="1 2">unnamed3</plasmid>
    </source>
</reference>
<name>A0AAD0TRR8_9LACO</name>
<keyword evidence="1" id="KW-0614">Plasmid</keyword>
<dbReference type="EMBL" id="CP032747">
    <property type="protein sequence ID" value="AYJ40309.1"/>
    <property type="molecule type" value="Genomic_DNA"/>
</dbReference>
<evidence type="ECO:0000313" key="1">
    <source>
        <dbReference type="EMBL" id="AYJ40309.1"/>
    </source>
</evidence>
<gene>
    <name evidence="1" type="ORF">LP667_16115</name>
</gene>
<dbReference type="AlphaFoldDB" id="A0AAD0TRR8"/>
<accession>A0AAD0TRR8</accession>
<protein>
    <submittedName>
        <fullName evidence="1">Uncharacterized protein</fullName>
    </submittedName>
</protein>